<dbReference type="InterPro" id="IPR023996">
    <property type="entry name" value="TonB-dep_OMP_SusC/RagA"/>
</dbReference>
<evidence type="ECO:0000256" key="2">
    <source>
        <dbReference type="ARBA" id="ARBA00022448"/>
    </source>
</evidence>
<organism evidence="10 11">
    <name type="scientific">Cruoricaptor ignavus</name>
    <dbReference type="NCBI Taxonomy" id="1118202"/>
    <lineage>
        <taxon>Bacteria</taxon>
        <taxon>Pseudomonadati</taxon>
        <taxon>Bacteroidota</taxon>
        <taxon>Flavobacteriia</taxon>
        <taxon>Flavobacteriales</taxon>
        <taxon>Weeksellaceae</taxon>
        <taxon>Cruoricaptor</taxon>
    </lineage>
</organism>
<evidence type="ECO:0000256" key="4">
    <source>
        <dbReference type="ARBA" id="ARBA00022692"/>
    </source>
</evidence>
<dbReference type="NCBIfam" id="TIGR04056">
    <property type="entry name" value="OMP_RagA_SusC"/>
    <property type="match status" value="1"/>
</dbReference>
<evidence type="ECO:0000256" key="7">
    <source>
        <dbReference type="ARBA" id="ARBA00023237"/>
    </source>
</evidence>
<evidence type="ECO:0000256" key="8">
    <source>
        <dbReference type="PROSITE-ProRule" id="PRU01360"/>
    </source>
</evidence>
<name>A0A1M6G5X3_9FLAO</name>
<protein>
    <submittedName>
        <fullName evidence="10">TonB-linked outer membrane protein, SusC/RagA family</fullName>
    </submittedName>
</protein>
<evidence type="ECO:0000259" key="9">
    <source>
        <dbReference type="Pfam" id="PF07715"/>
    </source>
</evidence>
<evidence type="ECO:0000256" key="3">
    <source>
        <dbReference type="ARBA" id="ARBA00022452"/>
    </source>
</evidence>
<accession>A0A1M6G5X3</accession>
<dbReference type="InterPro" id="IPR036942">
    <property type="entry name" value="Beta-barrel_TonB_sf"/>
</dbReference>
<dbReference type="OrthoDB" id="9768177at2"/>
<dbReference type="InterPro" id="IPR023997">
    <property type="entry name" value="TonB-dep_OMP_SusC/RagA_CS"/>
</dbReference>
<keyword evidence="6 8" id="KW-0472">Membrane</keyword>
<evidence type="ECO:0000256" key="6">
    <source>
        <dbReference type="ARBA" id="ARBA00023136"/>
    </source>
</evidence>
<feature type="domain" description="TonB-dependent receptor plug" evidence="9">
    <location>
        <begin position="42"/>
        <end position="146"/>
    </location>
</feature>
<dbReference type="GO" id="GO:0044718">
    <property type="term" value="P:siderophore transmembrane transport"/>
    <property type="evidence" value="ECO:0007669"/>
    <property type="project" value="TreeGrafter"/>
</dbReference>
<dbReference type="Pfam" id="PF07715">
    <property type="entry name" value="Plug"/>
    <property type="match status" value="1"/>
</dbReference>
<dbReference type="PANTHER" id="PTHR30069">
    <property type="entry name" value="TONB-DEPENDENT OUTER MEMBRANE RECEPTOR"/>
    <property type="match status" value="1"/>
</dbReference>
<dbReference type="RefSeq" id="WP_073180207.1">
    <property type="nucleotide sequence ID" value="NZ_FQYI01000008.1"/>
</dbReference>
<evidence type="ECO:0000256" key="5">
    <source>
        <dbReference type="ARBA" id="ARBA00022729"/>
    </source>
</evidence>
<dbReference type="STRING" id="1118202.SAMN05443429_10864"/>
<sequence length="944" mass="104805">MNKLFIPVSLLCIGTMAAQTADSLREKTIEEVVVVGYGSQRKSKVSNAVSQVELDKIGSRSLSGVGSALQGKAPGVTVINEGGDPTSSPRVNIRGLGGINGEAPLYVVDGVVFEGTPNINPNDVESISVLKDASAAIYGARASGGVVLISTKQGKRGALNVELDAKYGISKAWKLRHSLNASEFQSVMTQAYQNEGKAVPDAFDPAKYPDGAITRTDWVEEIFRTGVTQEYNINLTGGGDSSRFFVGMNHRSMEGILDNTQAKRYSFRVNSDHTVNDWLKIGENMYYHFSDGNSANTASGYTGAILAAMYYPSNVPVYDQNGNFSGLPISVAGSYGDMINPVAYLKRLTYKNPTHEILINPYVEISLLDGLKFRSNFSQTFRLADSKEFTHRVLEVGKIFDFNRLEQNSSNMSSSLAEQILSYKKTFSGHTIDATVGYTFQKNISDGFSARGEDFRNEHPNYQYLVNANDNKNVSSYKYSDALTSLLGRVNYDYRSRYIISLLGRRDGSSMVSKDNRYENYYAVSGAWGLGRESFFENVSWMRDFKLRASYGVLGNLGGISYDAVNPVMRRENYIIFGQDPQPNVAYFPSVYPNPNLKWGKSEQTDFGIDMGFLNSRLTLTADYFIKKSKDQIFEVPLPITAGYKTTFINAGLFEDKGYEIGLNFQGPRAREIFYSFNANLSHLQNKVKEMPVQQIAMNNSVRGVLYPTRVVVGDALYSFYGYKTAGLFQSQEEINNYKDANGVLIQPNAKPGDIKFLKKEGNTGRLNNDDMVYLGNPYPKLNYGFSANFSYKGFDINAFFQGVYGSKIFNGLKFITLNPGGTGQNYNMDTDILNAWTPNNTGASIPRLAIGDPSGNYSRVSDFYIEKGDYLRLKNLTVGYTLPLKYTEMIDIKSVRIYITADNLVTFTNYKGFDPEVGMNNYGIDIGRYPQARTVLFGLNVGL</sequence>
<proteinExistence type="inferred from homology"/>
<keyword evidence="2 8" id="KW-0813">Transport</keyword>
<dbReference type="GO" id="GO:0009279">
    <property type="term" value="C:cell outer membrane"/>
    <property type="evidence" value="ECO:0007669"/>
    <property type="project" value="UniProtKB-SubCell"/>
</dbReference>
<dbReference type="Gene3D" id="2.170.130.10">
    <property type="entry name" value="TonB-dependent receptor, plug domain"/>
    <property type="match status" value="1"/>
</dbReference>
<evidence type="ECO:0000313" key="11">
    <source>
        <dbReference type="Proteomes" id="UP000184335"/>
    </source>
</evidence>
<dbReference type="EMBL" id="FQYI01000008">
    <property type="protein sequence ID" value="SHJ05187.1"/>
    <property type="molecule type" value="Genomic_DNA"/>
</dbReference>
<dbReference type="SUPFAM" id="SSF56935">
    <property type="entry name" value="Porins"/>
    <property type="match status" value="1"/>
</dbReference>
<dbReference type="AlphaFoldDB" id="A0A1M6G5X3"/>
<dbReference type="InterPro" id="IPR012910">
    <property type="entry name" value="Plug_dom"/>
</dbReference>
<keyword evidence="7 8" id="KW-0998">Cell outer membrane</keyword>
<dbReference type="InterPro" id="IPR039426">
    <property type="entry name" value="TonB-dep_rcpt-like"/>
</dbReference>
<evidence type="ECO:0000256" key="1">
    <source>
        <dbReference type="ARBA" id="ARBA00004571"/>
    </source>
</evidence>
<dbReference type="Proteomes" id="UP000184335">
    <property type="component" value="Unassembled WGS sequence"/>
</dbReference>
<dbReference type="NCBIfam" id="TIGR04057">
    <property type="entry name" value="SusC_RagA_signa"/>
    <property type="match status" value="1"/>
</dbReference>
<gene>
    <name evidence="10" type="ORF">SAMN05443429_10864</name>
</gene>
<dbReference type="InterPro" id="IPR037066">
    <property type="entry name" value="Plug_dom_sf"/>
</dbReference>
<evidence type="ECO:0000313" key="10">
    <source>
        <dbReference type="EMBL" id="SHJ05187.1"/>
    </source>
</evidence>
<dbReference type="PROSITE" id="PS52016">
    <property type="entry name" value="TONB_DEPENDENT_REC_3"/>
    <property type="match status" value="1"/>
</dbReference>
<dbReference type="Gene3D" id="2.40.170.20">
    <property type="entry name" value="TonB-dependent receptor, beta-barrel domain"/>
    <property type="match status" value="1"/>
</dbReference>
<keyword evidence="11" id="KW-1185">Reference proteome</keyword>
<keyword evidence="5" id="KW-0732">Signal</keyword>
<reference evidence="10 11" key="1">
    <citation type="submission" date="2016-11" db="EMBL/GenBank/DDBJ databases">
        <authorList>
            <person name="Jaros S."/>
            <person name="Januszkiewicz K."/>
            <person name="Wedrychowicz H."/>
        </authorList>
    </citation>
    <scope>NUCLEOTIDE SEQUENCE [LARGE SCALE GENOMIC DNA]</scope>
    <source>
        <strain evidence="10 11">DSM 25479</strain>
    </source>
</reference>
<comment type="subcellular location">
    <subcellularLocation>
        <location evidence="1 8">Cell outer membrane</location>
        <topology evidence="1 8">Multi-pass membrane protein</topology>
    </subcellularLocation>
</comment>
<dbReference type="GO" id="GO:0015344">
    <property type="term" value="F:siderophore uptake transmembrane transporter activity"/>
    <property type="evidence" value="ECO:0007669"/>
    <property type="project" value="TreeGrafter"/>
</dbReference>
<keyword evidence="4 8" id="KW-0812">Transmembrane</keyword>
<keyword evidence="3 8" id="KW-1134">Transmembrane beta strand</keyword>
<comment type="similarity">
    <text evidence="8">Belongs to the TonB-dependent receptor family.</text>
</comment>
<dbReference type="PANTHER" id="PTHR30069:SF29">
    <property type="entry name" value="HEMOGLOBIN AND HEMOGLOBIN-HAPTOGLOBIN-BINDING PROTEIN 1-RELATED"/>
    <property type="match status" value="1"/>
</dbReference>